<evidence type="ECO:0000259" key="1">
    <source>
        <dbReference type="Pfam" id="PF01935"/>
    </source>
</evidence>
<proteinExistence type="predicted"/>
<feature type="domain" description="Helicase HerA central" evidence="1">
    <location>
        <begin position="1411"/>
        <end position="1617"/>
    </location>
</feature>
<keyword evidence="3" id="KW-1185">Reference proteome</keyword>
<evidence type="ECO:0000313" key="3">
    <source>
        <dbReference type="Proteomes" id="UP001139347"/>
    </source>
</evidence>
<dbReference type="Gene3D" id="3.40.50.300">
    <property type="entry name" value="P-loop containing nucleotide triphosphate hydrolases"/>
    <property type="match status" value="2"/>
</dbReference>
<dbReference type="PANTHER" id="PTHR30121:SF11">
    <property type="entry name" value="AAA+ ATPASE DOMAIN-CONTAINING PROTEIN"/>
    <property type="match status" value="1"/>
</dbReference>
<evidence type="ECO:0000313" key="2">
    <source>
        <dbReference type="EMBL" id="MCJ8014172.1"/>
    </source>
</evidence>
<dbReference type="Proteomes" id="UP001139347">
    <property type="component" value="Unassembled WGS sequence"/>
</dbReference>
<dbReference type="EMBL" id="JALIRP010000009">
    <property type="protein sequence ID" value="MCJ8014172.1"/>
    <property type="molecule type" value="Genomic_DNA"/>
</dbReference>
<reference evidence="2" key="1">
    <citation type="submission" date="2022-04" db="EMBL/GenBank/DDBJ databases">
        <title>Paenibacillus mangrovi sp. nov., a novel endophytic bacterium isolated from bark of Kandelia candel.</title>
        <authorList>
            <person name="Tuo L."/>
        </authorList>
    </citation>
    <scope>NUCLEOTIDE SEQUENCE</scope>
    <source>
        <strain evidence="2">KQZ6P-2</strain>
    </source>
</reference>
<protein>
    <submittedName>
        <fullName evidence="2">DNA phosphorothioation-dependent restriction protein DptH</fullName>
    </submittedName>
</protein>
<organism evidence="2 3">
    <name type="scientific">Paenibacillus mangrovi</name>
    <dbReference type="NCBI Taxonomy" id="2931978"/>
    <lineage>
        <taxon>Bacteria</taxon>
        <taxon>Bacillati</taxon>
        <taxon>Bacillota</taxon>
        <taxon>Bacilli</taxon>
        <taxon>Bacillales</taxon>
        <taxon>Paenibacillaceae</taxon>
        <taxon>Paenibacillus</taxon>
    </lineage>
</organism>
<dbReference type="InterPro" id="IPR027417">
    <property type="entry name" value="P-loop_NTPase"/>
</dbReference>
<sequence>MSNQFYNYVSNLLISFFSDINIQPGARYFLQLENEEEVISLVESLRDQSISTPFVYQHNQGSAYQSFSIEIGKVNLVIAYTSEGVSPDFLVTLRNQVGEQQGIWKDTALLSIVFKQLDSIQGGSTDLQKEGMPLHPKTFEAGLQDQIDSSVLNKVEQTILSERMDQILSESSFQQITFFDFEEIFTALSKGRIDKGEYKDFGLFEDPDLGTYSKKEMKERLSKNRELFEFVRQIHDLGFENEELEKKLSLSAAPKLRSTEDWTNTPYTDVKKAYDEVQNLGQQIVELKHIELKDQLQFWNKPHKETTAGERKRHVIIFNPERQAEINMTLSFIVEGESKSLQAKNFKVTPDSEVRYQVARTNVSLNLIFSNPDLPTFMKMGYKHNGKSNVGCELHVAVLPLSFQQCSFFELDYFVDTKNHMINIQTDKETYQIGTGYQKKEEKINASGEELKINNDDLLEITLNSELFNEQNQLPLHIHFVSSGVIVPVQFIIEDKSKVPISAFRLWKRKREEKLIFHREGSKLKVGSSVYYGSNEFIKYLQWEEEWKECGLKSATLESDQLHAEDLELSTTLMDAYNRLINSYVIHKSTPSLCYMNEEIAERAREYIEEYIMEINSFEEGKSVGRKGRDLFRLGVIHHNEDVIFTPYHPLNIAYQLQLAKDVQSEPVDDRILNRLRPESLLPFIYENKKEENLYKSDTISEAYEWIIYKNVNKVSVTDANKYLSLIVMHKLRQFEEHYSYLFTDQIKAPYKINIINIENDHEVVRGMLQWFMETIKKKGADHLRKLHINLYREYSLETEFDHLSILDTAEDISAYFNVSLKYEELDSSHILRLIRNSISYYKRYIDHKSEIDYAHISFYRMNMKESYAVQPMNEMPAGIALNGLYSYLPSFKYEENYRSGFGTKYYLGNHEENQLIELSMGLNELAANLKNEGNDSFHKGEAIYSRTTTADEQFLQQIFDASHWVTFVDSHLDLSYFNQLDENLFVIHYSDQYSSNGYDAITVTNKAAHYLSVISEYLGSHQLNVSEEKVIDIIKAFNTFNGEWLLRIIGSKGHYSREKFSIVSAIKFALSYFDHSNIRWVPISLEEILRVAGSSNLSKNDGIFTAKNLGLKGVHSDDLLLMGVEEWDQKLRIHFYPVEVKIGVNSQNVMDKAANQVLKTKKIFQDALCNEEKPFTSKFYRYFFAQLYLVNAAKLQSSDFWPEKNYKTPYHIIDKLIHDQVEVNFDIDRLVGAGAVISFQKDAYHRSAEFEDNVTYLNLTESDGLYGLIKSMQEMFEWIQHKNNDLIKENLLSRRYNILSGHNTESLQETAAAKITTIDIDLSIVEPSQEEKEESASVELNHENVPGEIDEKEEFNAVFESLEELESDVEQTSISDGAMINTPNEVGRNLRILLGTAENSAKEIYWEYDHSGLANRHLLISGKSGQGKTYFMQCLLLELSKQNISSIIIDYTEGFLPNQLEPEFIDFLGSKLNQRVVYNEKVPINPFKRNIRDIGGITLPESNTDIAERIKSVFASVYKSLGIQQLNAIYEAVLKGLEQTQDQMDLNVMRDMLEEDTGSASKTALSQIRPFIDRQVFINEQDFSWNDMIDHRGTVNIIQLTGYPNDVQRIITEFILWDLWNYLLRNGSKSSPVPLILDEAQNLDHREQSPSAKILTEGRKFGWSGWFATQFLKSQLGADELARMQNSAQKVYFAQTDQEVSFVANSLASEPGKRKQWEQKLNNLRKGQCIVQGPQLIERGELSPPTEIVVNITPLNERI</sequence>
<dbReference type="RefSeq" id="WP_244728505.1">
    <property type="nucleotide sequence ID" value="NZ_JALIRP010000009.1"/>
</dbReference>
<dbReference type="InterPro" id="IPR017646">
    <property type="entry name" value="Dnd_assoc_2"/>
</dbReference>
<dbReference type="InterPro" id="IPR051162">
    <property type="entry name" value="T4SS_component"/>
</dbReference>
<name>A0A9X1WRX8_9BACL</name>
<comment type="caution">
    <text evidence="2">The sequence shown here is derived from an EMBL/GenBank/DDBJ whole genome shotgun (WGS) entry which is preliminary data.</text>
</comment>
<dbReference type="SUPFAM" id="SSF52540">
    <property type="entry name" value="P-loop containing nucleoside triphosphate hydrolases"/>
    <property type="match status" value="1"/>
</dbReference>
<accession>A0A9X1WRX8</accession>
<gene>
    <name evidence="2" type="primary">dptH</name>
    <name evidence="2" type="ORF">MUG84_20890</name>
</gene>
<dbReference type="NCBIfam" id="TIGR03237">
    <property type="entry name" value="dnd_assoc_2"/>
    <property type="match status" value="1"/>
</dbReference>
<dbReference type="InterPro" id="IPR002789">
    <property type="entry name" value="HerA_central"/>
</dbReference>
<dbReference type="Pfam" id="PF01935">
    <property type="entry name" value="DUF87"/>
    <property type="match status" value="1"/>
</dbReference>
<dbReference type="PANTHER" id="PTHR30121">
    <property type="entry name" value="UNCHARACTERIZED PROTEIN YJGR-RELATED"/>
    <property type="match status" value="1"/>
</dbReference>